<dbReference type="PROSITE" id="PS50048">
    <property type="entry name" value="ZN2_CY6_FUNGAL_2"/>
    <property type="match status" value="1"/>
</dbReference>
<dbReference type="PANTHER" id="PTHR47660:SF7">
    <property type="entry name" value="TRANSCRIPTION FACTOR WITH C2H2 AND ZN(2)-CYS(6) DNA BINDING DOMAIN (EUROFUNG)"/>
    <property type="match status" value="1"/>
</dbReference>
<dbReference type="AlphaFoldDB" id="A0A1L9NN07"/>
<dbReference type="VEuPathDB" id="FungiDB:ASPTUDRAFT_52475"/>
<evidence type="ECO:0000256" key="7">
    <source>
        <dbReference type="PROSITE-ProRule" id="PRU00042"/>
    </source>
</evidence>
<dbReference type="STRING" id="767770.A0A1L9NN07"/>
<protein>
    <recommendedName>
        <fullName evidence="12">Zn(2)-C6 fungal-type domain-containing protein</fullName>
    </recommendedName>
</protein>
<dbReference type="GO" id="GO:0000981">
    <property type="term" value="F:DNA-binding transcription factor activity, RNA polymerase II-specific"/>
    <property type="evidence" value="ECO:0007669"/>
    <property type="project" value="InterPro"/>
</dbReference>
<accession>A0A1L9NN07</accession>
<dbReference type="Proteomes" id="UP000184304">
    <property type="component" value="Unassembled WGS sequence"/>
</dbReference>
<dbReference type="GO" id="GO:0003677">
    <property type="term" value="F:DNA binding"/>
    <property type="evidence" value="ECO:0007669"/>
    <property type="project" value="UniProtKB-KW"/>
</dbReference>
<dbReference type="OMA" id="TYQRKEH"/>
<keyword evidence="11" id="KW-1185">Reference proteome</keyword>
<dbReference type="SMART" id="SM00066">
    <property type="entry name" value="GAL4"/>
    <property type="match status" value="1"/>
</dbReference>
<dbReference type="GO" id="GO:0008270">
    <property type="term" value="F:zinc ion binding"/>
    <property type="evidence" value="ECO:0007669"/>
    <property type="project" value="UniProtKB-KW"/>
</dbReference>
<gene>
    <name evidence="10" type="ORF">ASPTUDRAFT_52475</name>
</gene>
<dbReference type="CDD" id="cd00067">
    <property type="entry name" value="GAL4"/>
    <property type="match status" value="1"/>
</dbReference>
<evidence type="ECO:0000256" key="2">
    <source>
        <dbReference type="ARBA" id="ARBA00022833"/>
    </source>
</evidence>
<dbReference type="OrthoDB" id="10261408at2759"/>
<dbReference type="PROSITE" id="PS00463">
    <property type="entry name" value="ZN2_CY6_FUNGAL_1"/>
    <property type="match status" value="1"/>
</dbReference>
<keyword evidence="4" id="KW-0238">DNA-binding</keyword>
<dbReference type="InterPro" id="IPR001138">
    <property type="entry name" value="Zn2Cys6_DnaBD"/>
</dbReference>
<dbReference type="CDD" id="cd12148">
    <property type="entry name" value="fungal_TF_MHR"/>
    <property type="match status" value="1"/>
</dbReference>
<evidence type="ECO:0000256" key="5">
    <source>
        <dbReference type="ARBA" id="ARBA00023163"/>
    </source>
</evidence>
<organism evidence="10 11">
    <name type="scientific">Aspergillus tubingensis (strain CBS 134.48)</name>
    <dbReference type="NCBI Taxonomy" id="767770"/>
    <lineage>
        <taxon>Eukaryota</taxon>
        <taxon>Fungi</taxon>
        <taxon>Dikarya</taxon>
        <taxon>Ascomycota</taxon>
        <taxon>Pezizomycotina</taxon>
        <taxon>Eurotiomycetes</taxon>
        <taxon>Eurotiomycetidae</taxon>
        <taxon>Eurotiales</taxon>
        <taxon>Aspergillaceae</taxon>
        <taxon>Aspergillus</taxon>
        <taxon>Aspergillus subgen. Circumdati</taxon>
    </lineage>
</organism>
<dbReference type="EMBL" id="KV878176">
    <property type="protein sequence ID" value="OJI90639.1"/>
    <property type="molecule type" value="Genomic_DNA"/>
</dbReference>
<dbReference type="GO" id="GO:0009893">
    <property type="term" value="P:positive regulation of metabolic process"/>
    <property type="evidence" value="ECO:0007669"/>
    <property type="project" value="UniProtKB-ARBA"/>
</dbReference>
<keyword evidence="6" id="KW-0539">Nucleus</keyword>
<dbReference type="Gene3D" id="4.10.240.10">
    <property type="entry name" value="Zn(2)-C6 fungal-type DNA-binding domain"/>
    <property type="match status" value="1"/>
</dbReference>
<dbReference type="PANTHER" id="PTHR47660">
    <property type="entry name" value="TRANSCRIPTION FACTOR WITH C2H2 AND ZN(2)-CYS(6) DNA BINDING DOMAIN (EUROFUNG)-RELATED-RELATED"/>
    <property type="match status" value="1"/>
</dbReference>
<evidence type="ECO:0000313" key="10">
    <source>
        <dbReference type="EMBL" id="OJI90639.1"/>
    </source>
</evidence>
<sequence length="410" mass="46968">MPPPKPTRSHYGFRCGHPGCGATYQRREHLKRHTARHKEGERLSCPYCESTLARRNTSDLLRRHVRNYHPERKPPQSRAVKACQKCHARKERCDGGHPCSRCQQRGLSCSLDVNATADEKQQVLGTQEDLRTELNASVPDASRWIAQDFIDIYFSEFHPVWPFLHKGTFDLTKEPCILIQSMLMIGLWIKGDREGRESAMHFHQKLLSAIQAQKSRWHVSESTPQHIKMKSWQMPTYQSILLQLIFALLIAKQEATFDLNLRCHLPSSKYELLTSLVETCRQLGLFSYPNMLAQHPLDAPVALIWVSVEEAKRFGLALYKLCRLCGPKQIVDSDGQSHGGSQMSALLTLADLDFSMPDSDEVWNASSEERGSTLHNMTLQHSFRDNRDTSGWISQASVHLHDDYVHFDWI</sequence>
<dbReference type="InterPro" id="IPR007219">
    <property type="entry name" value="XnlR_reg_dom"/>
</dbReference>
<name>A0A1L9NN07_ASPTC</name>
<dbReference type="SMART" id="SM00355">
    <property type="entry name" value="ZnF_C2H2"/>
    <property type="match status" value="2"/>
</dbReference>
<dbReference type="GO" id="GO:0006351">
    <property type="term" value="P:DNA-templated transcription"/>
    <property type="evidence" value="ECO:0007669"/>
    <property type="project" value="InterPro"/>
</dbReference>
<keyword evidence="3" id="KW-0805">Transcription regulation</keyword>
<evidence type="ECO:0008006" key="12">
    <source>
        <dbReference type="Google" id="ProtNLM"/>
    </source>
</evidence>
<dbReference type="InterPro" id="IPR036864">
    <property type="entry name" value="Zn2-C6_fun-type_DNA-bd_sf"/>
</dbReference>
<dbReference type="Pfam" id="PF00172">
    <property type="entry name" value="Zn_clus"/>
    <property type="match status" value="1"/>
</dbReference>
<evidence type="ECO:0000256" key="4">
    <source>
        <dbReference type="ARBA" id="ARBA00023125"/>
    </source>
</evidence>
<keyword evidence="7" id="KW-0863">Zinc-finger</keyword>
<evidence type="ECO:0000259" key="8">
    <source>
        <dbReference type="PROSITE" id="PS50048"/>
    </source>
</evidence>
<feature type="domain" description="C2H2-type" evidence="9">
    <location>
        <begin position="13"/>
        <end position="42"/>
    </location>
</feature>
<feature type="domain" description="Zn(2)-C6 fungal-type" evidence="8">
    <location>
        <begin position="82"/>
        <end position="111"/>
    </location>
</feature>
<evidence type="ECO:0000259" key="9">
    <source>
        <dbReference type="PROSITE" id="PS50157"/>
    </source>
</evidence>
<evidence type="ECO:0000256" key="3">
    <source>
        <dbReference type="ARBA" id="ARBA00023015"/>
    </source>
</evidence>
<dbReference type="PROSITE" id="PS50157">
    <property type="entry name" value="ZINC_FINGER_C2H2_2"/>
    <property type="match status" value="1"/>
</dbReference>
<dbReference type="Pfam" id="PF04082">
    <property type="entry name" value="Fungal_trans"/>
    <property type="match status" value="1"/>
</dbReference>
<keyword evidence="5" id="KW-0804">Transcription</keyword>
<dbReference type="SUPFAM" id="SSF57701">
    <property type="entry name" value="Zn2/Cys6 DNA-binding domain"/>
    <property type="match status" value="1"/>
</dbReference>
<proteinExistence type="predicted"/>
<evidence type="ECO:0000256" key="1">
    <source>
        <dbReference type="ARBA" id="ARBA00022723"/>
    </source>
</evidence>
<keyword evidence="1" id="KW-0479">Metal-binding</keyword>
<keyword evidence="2" id="KW-0862">Zinc</keyword>
<evidence type="ECO:0000256" key="6">
    <source>
        <dbReference type="ARBA" id="ARBA00023242"/>
    </source>
</evidence>
<dbReference type="InterPro" id="IPR013087">
    <property type="entry name" value="Znf_C2H2_type"/>
</dbReference>
<evidence type="ECO:0000313" key="11">
    <source>
        <dbReference type="Proteomes" id="UP000184304"/>
    </source>
</evidence>
<reference evidence="11" key="1">
    <citation type="journal article" date="2017" name="Genome Biol.">
        <title>Comparative genomics reveals high biological diversity and specific adaptations in the industrially and medically important fungal genus Aspergillus.</title>
        <authorList>
            <person name="de Vries R.P."/>
            <person name="Riley R."/>
            <person name="Wiebenga A."/>
            <person name="Aguilar-Osorio G."/>
            <person name="Amillis S."/>
            <person name="Uchima C.A."/>
            <person name="Anderluh G."/>
            <person name="Asadollahi M."/>
            <person name="Askin M."/>
            <person name="Barry K."/>
            <person name="Battaglia E."/>
            <person name="Bayram O."/>
            <person name="Benocci T."/>
            <person name="Braus-Stromeyer S.A."/>
            <person name="Caldana C."/>
            <person name="Canovas D."/>
            <person name="Cerqueira G.C."/>
            <person name="Chen F."/>
            <person name="Chen W."/>
            <person name="Choi C."/>
            <person name="Clum A."/>
            <person name="Dos Santos R.A."/>
            <person name="Damasio A.R."/>
            <person name="Diallinas G."/>
            <person name="Emri T."/>
            <person name="Fekete E."/>
            <person name="Flipphi M."/>
            <person name="Freyberg S."/>
            <person name="Gallo A."/>
            <person name="Gournas C."/>
            <person name="Habgood R."/>
            <person name="Hainaut M."/>
            <person name="Harispe M.L."/>
            <person name="Henrissat B."/>
            <person name="Hilden K.S."/>
            <person name="Hope R."/>
            <person name="Hossain A."/>
            <person name="Karabika E."/>
            <person name="Karaffa L."/>
            <person name="Karanyi Z."/>
            <person name="Krasevec N."/>
            <person name="Kuo A."/>
            <person name="Kusch H."/>
            <person name="LaButti K."/>
            <person name="Lagendijk E.L."/>
            <person name="Lapidus A."/>
            <person name="Levasseur A."/>
            <person name="Lindquist E."/>
            <person name="Lipzen A."/>
            <person name="Logrieco A.F."/>
            <person name="MacCabe A."/>
            <person name="Maekelae M.R."/>
            <person name="Malavazi I."/>
            <person name="Melin P."/>
            <person name="Meyer V."/>
            <person name="Mielnichuk N."/>
            <person name="Miskei M."/>
            <person name="Molnar A.P."/>
            <person name="Mule G."/>
            <person name="Ngan C.Y."/>
            <person name="Orejas M."/>
            <person name="Orosz E."/>
            <person name="Ouedraogo J.P."/>
            <person name="Overkamp K.M."/>
            <person name="Park H.-S."/>
            <person name="Perrone G."/>
            <person name="Piumi F."/>
            <person name="Punt P.J."/>
            <person name="Ram A.F."/>
            <person name="Ramon A."/>
            <person name="Rauscher S."/>
            <person name="Record E."/>
            <person name="Riano-Pachon D.M."/>
            <person name="Robert V."/>
            <person name="Roehrig J."/>
            <person name="Ruller R."/>
            <person name="Salamov A."/>
            <person name="Salih N.S."/>
            <person name="Samson R.A."/>
            <person name="Sandor E."/>
            <person name="Sanguinetti M."/>
            <person name="Schuetze T."/>
            <person name="Sepcic K."/>
            <person name="Shelest E."/>
            <person name="Sherlock G."/>
            <person name="Sophianopoulou V."/>
            <person name="Squina F.M."/>
            <person name="Sun H."/>
            <person name="Susca A."/>
            <person name="Todd R.B."/>
            <person name="Tsang A."/>
            <person name="Unkles S.E."/>
            <person name="van de Wiele N."/>
            <person name="van Rossen-Uffink D."/>
            <person name="Oliveira J.V."/>
            <person name="Vesth T.C."/>
            <person name="Visser J."/>
            <person name="Yu J.-H."/>
            <person name="Zhou M."/>
            <person name="Andersen M.R."/>
            <person name="Archer D.B."/>
            <person name="Baker S.E."/>
            <person name="Benoit I."/>
            <person name="Brakhage A.A."/>
            <person name="Braus G.H."/>
            <person name="Fischer R."/>
            <person name="Frisvad J.C."/>
            <person name="Goldman G.H."/>
            <person name="Houbraken J."/>
            <person name="Oakley B."/>
            <person name="Pocsi I."/>
            <person name="Scazzocchio C."/>
            <person name="Seiboth B."/>
            <person name="vanKuyk P.A."/>
            <person name="Wortman J."/>
            <person name="Dyer P.S."/>
            <person name="Grigoriev I.V."/>
        </authorList>
    </citation>
    <scope>NUCLEOTIDE SEQUENCE [LARGE SCALE GENOMIC DNA]</scope>
    <source>
        <strain evidence="11">CBS 134.48</strain>
    </source>
</reference>
<dbReference type="PROSITE" id="PS00028">
    <property type="entry name" value="ZINC_FINGER_C2H2_1"/>
    <property type="match status" value="1"/>
</dbReference>
<dbReference type="Gene3D" id="3.30.160.60">
    <property type="entry name" value="Classic Zinc Finger"/>
    <property type="match status" value="1"/>
</dbReference>